<proteinExistence type="predicted"/>
<gene>
    <name evidence="1" type="ORF">H4687_008404</name>
</gene>
<sequence>MVPKVRVRANGTTSIRKISKRLVKGVGFSNGWAEVALKTRRWR</sequence>
<dbReference type="GeneID" id="86834009"/>
<accession>A0A8I0PCA9</accession>
<protein>
    <submittedName>
        <fullName evidence="1">Uncharacterized protein</fullName>
    </submittedName>
</protein>
<dbReference type="EMBL" id="JADBGF010000001">
    <property type="protein sequence ID" value="MBE1602275.1"/>
    <property type="molecule type" value="Genomic_DNA"/>
</dbReference>
<keyword evidence="2" id="KW-1185">Reference proteome</keyword>
<evidence type="ECO:0000313" key="1">
    <source>
        <dbReference type="EMBL" id="MBE1602275.1"/>
    </source>
</evidence>
<dbReference type="AlphaFoldDB" id="A0A8I0PCA9"/>
<comment type="caution">
    <text evidence="1">The sequence shown here is derived from an EMBL/GenBank/DDBJ whole genome shotgun (WGS) entry which is preliminary data.</text>
</comment>
<dbReference type="Proteomes" id="UP000629287">
    <property type="component" value="Unassembled WGS sequence"/>
</dbReference>
<organism evidence="1 2">
    <name type="scientific">Streptomyces stelliscabiei</name>
    <dbReference type="NCBI Taxonomy" id="146820"/>
    <lineage>
        <taxon>Bacteria</taxon>
        <taxon>Bacillati</taxon>
        <taxon>Actinomycetota</taxon>
        <taxon>Actinomycetes</taxon>
        <taxon>Kitasatosporales</taxon>
        <taxon>Streptomycetaceae</taxon>
        <taxon>Streptomyces</taxon>
    </lineage>
</organism>
<dbReference type="RefSeq" id="WP_267886881.1">
    <property type="nucleotide sequence ID" value="NZ_JADBGF010000001.1"/>
</dbReference>
<reference evidence="1 2" key="1">
    <citation type="submission" date="2020-10" db="EMBL/GenBank/DDBJ databases">
        <title>Sequencing the genomes of 1000 actinobacteria strains.</title>
        <authorList>
            <person name="Klenk H.-P."/>
        </authorList>
    </citation>
    <scope>NUCLEOTIDE SEQUENCE [LARGE SCALE GENOMIC DNA]</scope>
    <source>
        <strain evidence="1 2">DSM 41803</strain>
    </source>
</reference>
<evidence type="ECO:0000313" key="2">
    <source>
        <dbReference type="Proteomes" id="UP000629287"/>
    </source>
</evidence>
<name>A0A8I0PCA9_9ACTN</name>